<dbReference type="Proteomes" id="UP000799444">
    <property type="component" value="Unassembled WGS sequence"/>
</dbReference>
<keyword evidence="2" id="KW-0812">Transmembrane</keyword>
<evidence type="ECO:0000313" key="4">
    <source>
        <dbReference type="Proteomes" id="UP000799444"/>
    </source>
</evidence>
<evidence type="ECO:0000256" key="2">
    <source>
        <dbReference type="SAM" id="Phobius"/>
    </source>
</evidence>
<feature type="compositionally biased region" description="Low complexity" evidence="1">
    <location>
        <begin position="25"/>
        <end position="35"/>
    </location>
</feature>
<protein>
    <submittedName>
        <fullName evidence="3">Uncharacterized protein</fullName>
    </submittedName>
</protein>
<keyword evidence="2" id="KW-1133">Transmembrane helix</keyword>
<accession>A0A9P4QHD6</accession>
<name>A0A9P4QHD6_9PLEO</name>
<dbReference type="AlphaFoldDB" id="A0A9P4QHD6"/>
<dbReference type="EMBL" id="ML996339">
    <property type="protein sequence ID" value="KAF2727323.1"/>
    <property type="molecule type" value="Genomic_DNA"/>
</dbReference>
<organism evidence="3 4">
    <name type="scientific">Polyplosphaeria fusca</name>
    <dbReference type="NCBI Taxonomy" id="682080"/>
    <lineage>
        <taxon>Eukaryota</taxon>
        <taxon>Fungi</taxon>
        <taxon>Dikarya</taxon>
        <taxon>Ascomycota</taxon>
        <taxon>Pezizomycotina</taxon>
        <taxon>Dothideomycetes</taxon>
        <taxon>Pleosporomycetidae</taxon>
        <taxon>Pleosporales</taxon>
        <taxon>Tetraplosphaeriaceae</taxon>
        <taxon>Polyplosphaeria</taxon>
    </lineage>
</organism>
<evidence type="ECO:0000313" key="3">
    <source>
        <dbReference type="EMBL" id="KAF2727323.1"/>
    </source>
</evidence>
<sequence length="94" mass="10350">MQPAYALRTGRGRIESKYHSPHSVPSPSTGPTSGTGELRCLAVVVCFFTHSCLTQERARGTKSFLFLFLILFSVPPTLYTPPPSPNSRNQIHCT</sequence>
<gene>
    <name evidence="3" type="ORF">EJ04DRAFT_140174</name>
</gene>
<reference evidence="3" key="1">
    <citation type="journal article" date="2020" name="Stud. Mycol.">
        <title>101 Dothideomycetes genomes: a test case for predicting lifestyles and emergence of pathogens.</title>
        <authorList>
            <person name="Haridas S."/>
            <person name="Albert R."/>
            <person name="Binder M."/>
            <person name="Bloem J."/>
            <person name="Labutti K."/>
            <person name="Salamov A."/>
            <person name="Andreopoulos B."/>
            <person name="Baker S."/>
            <person name="Barry K."/>
            <person name="Bills G."/>
            <person name="Bluhm B."/>
            <person name="Cannon C."/>
            <person name="Castanera R."/>
            <person name="Culley D."/>
            <person name="Daum C."/>
            <person name="Ezra D."/>
            <person name="Gonzalez J."/>
            <person name="Henrissat B."/>
            <person name="Kuo A."/>
            <person name="Liang C."/>
            <person name="Lipzen A."/>
            <person name="Lutzoni F."/>
            <person name="Magnuson J."/>
            <person name="Mondo S."/>
            <person name="Nolan M."/>
            <person name="Ohm R."/>
            <person name="Pangilinan J."/>
            <person name="Park H.-J."/>
            <person name="Ramirez L."/>
            <person name="Alfaro M."/>
            <person name="Sun H."/>
            <person name="Tritt A."/>
            <person name="Yoshinaga Y."/>
            <person name="Zwiers L.-H."/>
            <person name="Turgeon B."/>
            <person name="Goodwin S."/>
            <person name="Spatafora J."/>
            <person name="Crous P."/>
            <person name="Grigoriev I."/>
        </authorList>
    </citation>
    <scope>NUCLEOTIDE SEQUENCE</scope>
    <source>
        <strain evidence="3">CBS 125425</strain>
    </source>
</reference>
<keyword evidence="4" id="KW-1185">Reference proteome</keyword>
<keyword evidence="2" id="KW-0472">Membrane</keyword>
<feature type="region of interest" description="Disordered" evidence="1">
    <location>
        <begin position="1"/>
        <end position="35"/>
    </location>
</feature>
<feature type="transmembrane region" description="Helical" evidence="2">
    <location>
        <begin position="63"/>
        <end position="79"/>
    </location>
</feature>
<evidence type="ECO:0000256" key="1">
    <source>
        <dbReference type="SAM" id="MobiDB-lite"/>
    </source>
</evidence>
<proteinExistence type="predicted"/>
<comment type="caution">
    <text evidence="3">The sequence shown here is derived from an EMBL/GenBank/DDBJ whole genome shotgun (WGS) entry which is preliminary data.</text>
</comment>